<accession>A0ACC0J5A9</accession>
<organism evidence="1 2">
    <name type="scientific">Camellia lanceoleosa</name>
    <dbReference type="NCBI Taxonomy" id="1840588"/>
    <lineage>
        <taxon>Eukaryota</taxon>
        <taxon>Viridiplantae</taxon>
        <taxon>Streptophyta</taxon>
        <taxon>Embryophyta</taxon>
        <taxon>Tracheophyta</taxon>
        <taxon>Spermatophyta</taxon>
        <taxon>Magnoliopsida</taxon>
        <taxon>eudicotyledons</taxon>
        <taxon>Gunneridae</taxon>
        <taxon>Pentapetalae</taxon>
        <taxon>asterids</taxon>
        <taxon>Ericales</taxon>
        <taxon>Theaceae</taxon>
        <taxon>Camellia</taxon>
    </lineage>
</organism>
<name>A0ACC0J5A9_9ERIC</name>
<sequence length="502" mass="55554">MVMRPSLTMVCSVGGQKQQIAIARAIVKDPAILILDEATSALDAKNEYYIARLLHAFRDECRVKRTVIVIAHRSWDHHDILSVLPEFNSSGHCTTSERLRSIAPYSGRKETAVYATDVLTGMVIRCKVYIDNFSRIQIFHNSIKLDSDGLATLHVHAFDDEENVFSSLVGLQFMWHLMPEANGLPHHLVHFPLKDSPLSDSGGLCVDLDIQTKLEDSGVFSDLYVVKGTGIGHEIVSVHLLELQFEHMADKIVLTVAEAMSLDPPSPVFVLGHSWEYSSRVAGHTQMSSPHVVVPDTLHLYMLPLSHYGDPIDETNPIPSVSRWYVVSGRNYLILMKVFSRGPGAKEIYITENDDVELHDDQSGFWNTLPISDDIAVKHALSNSRILEATSYGLGKLTATLTYSTGEDGTKEVLKVVQEIMVCDQVNFIINGTDVVTQSILLPWAPTVYQELEIKATGDMGVVSVSTYGVVQAKKPGKATIKVVSNFDPFNYDESTGGFVKD</sequence>
<reference evidence="1 2" key="1">
    <citation type="journal article" date="2022" name="Plant J.">
        <title>Chromosome-level genome of Camellia lanceoleosa provides a valuable resource for understanding genome evolution and self-incompatibility.</title>
        <authorList>
            <person name="Gong W."/>
            <person name="Xiao S."/>
            <person name="Wang L."/>
            <person name="Liao Z."/>
            <person name="Chang Y."/>
            <person name="Mo W."/>
            <person name="Hu G."/>
            <person name="Li W."/>
            <person name="Zhao G."/>
            <person name="Zhu H."/>
            <person name="Hu X."/>
            <person name="Ji K."/>
            <person name="Xiang X."/>
            <person name="Song Q."/>
            <person name="Yuan D."/>
            <person name="Jin S."/>
            <person name="Zhang L."/>
        </authorList>
    </citation>
    <scope>NUCLEOTIDE SEQUENCE [LARGE SCALE GENOMIC DNA]</scope>
    <source>
        <strain evidence="1">SQ_2022a</strain>
    </source>
</reference>
<evidence type="ECO:0000313" key="1">
    <source>
        <dbReference type="EMBL" id="KAI8031706.1"/>
    </source>
</evidence>
<dbReference type="EMBL" id="CM045758">
    <property type="protein sequence ID" value="KAI8031706.1"/>
    <property type="molecule type" value="Genomic_DNA"/>
</dbReference>
<protein>
    <submittedName>
        <fullName evidence="1">Nuclear pore complex protein GP210</fullName>
    </submittedName>
</protein>
<evidence type="ECO:0000313" key="2">
    <source>
        <dbReference type="Proteomes" id="UP001060215"/>
    </source>
</evidence>
<keyword evidence="2" id="KW-1185">Reference proteome</keyword>
<gene>
    <name evidence="1" type="ORF">LOK49_LG01G04068</name>
</gene>
<dbReference type="Proteomes" id="UP001060215">
    <property type="component" value="Chromosome 1"/>
</dbReference>
<proteinExistence type="predicted"/>
<comment type="caution">
    <text evidence="1">The sequence shown here is derived from an EMBL/GenBank/DDBJ whole genome shotgun (WGS) entry which is preliminary data.</text>
</comment>